<dbReference type="CDD" id="cd15856">
    <property type="entry name" value="SNARE_SNAP29C"/>
    <property type="match status" value="1"/>
</dbReference>
<dbReference type="PANTHER" id="PTHR19305">
    <property type="entry name" value="SYNAPTOSOMAL ASSOCIATED PROTEIN"/>
    <property type="match status" value="1"/>
</dbReference>
<sequence length="266" mass="30041">MAGQHYLSDTKNPFFELEDDIDDETFLKSAPTRASGSSYNYVNNFDNELEVKRQQLMQRRKEIEERTIHSSERSISLLRDSEQIGAATAEELIRQREQLERTEKRLDDINSTLRFSQKHIQGIKSVFGSLKNYLSGKSLDTPVPSTKLPESTSFGSTSSPTLSNSLDQVQTNMANNHPSLKFRGLVDDDDDEDGKTNSSTNNITKVLEKNLDEMSGSLARLKGLAIGLSEEIESQSDLIDNITDKTERTDITLQKQNKDLTYLLKK</sequence>
<dbReference type="GO" id="GO:0098793">
    <property type="term" value="C:presynapse"/>
    <property type="evidence" value="ECO:0007669"/>
    <property type="project" value="GOC"/>
</dbReference>
<dbReference type="AlphaFoldDB" id="A0A834K6W3"/>
<evidence type="ECO:0000313" key="8">
    <source>
        <dbReference type="EMBL" id="KAF7399419.1"/>
    </source>
</evidence>
<dbReference type="Proteomes" id="UP000617340">
    <property type="component" value="Unassembled WGS sequence"/>
</dbReference>
<organism evidence="8 9">
    <name type="scientific">Vespula germanica</name>
    <name type="common">German yellow jacket</name>
    <name type="synonym">Paravespula germanica</name>
    <dbReference type="NCBI Taxonomy" id="30212"/>
    <lineage>
        <taxon>Eukaryota</taxon>
        <taxon>Metazoa</taxon>
        <taxon>Ecdysozoa</taxon>
        <taxon>Arthropoda</taxon>
        <taxon>Hexapoda</taxon>
        <taxon>Insecta</taxon>
        <taxon>Pterygota</taxon>
        <taxon>Neoptera</taxon>
        <taxon>Endopterygota</taxon>
        <taxon>Hymenoptera</taxon>
        <taxon>Apocrita</taxon>
        <taxon>Aculeata</taxon>
        <taxon>Vespoidea</taxon>
        <taxon>Vespidae</taxon>
        <taxon>Vespinae</taxon>
        <taxon>Vespula</taxon>
    </lineage>
</organism>
<dbReference type="SUPFAM" id="SSF58038">
    <property type="entry name" value="SNARE fusion complex"/>
    <property type="match status" value="2"/>
</dbReference>
<feature type="coiled-coil region" evidence="5">
    <location>
        <begin position="46"/>
        <end position="112"/>
    </location>
</feature>
<keyword evidence="4 5" id="KW-0175">Coiled coil</keyword>
<dbReference type="GO" id="GO:0019905">
    <property type="term" value="F:syntaxin binding"/>
    <property type="evidence" value="ECO:0007669"/>
    <property type="project" value="TreeGrafter"/>
</dbReference>
<protein>
    <recommendedName>
        <fullName evidence="7">t-SNARE coiled-coil homology domain-containing protein</fullName>
    </recommendedName>
</protein>
<evidence type="ECO:0000256" key="5">
    <source>
        <dbReference type="SAM" id="Coils"/>
    </source>
</evidence>
<dbReference type="GO" id="GO:0005886">
    <property type="term" value="C:plasma membrane"/>
    <property type="evidence" value="ECO:0007669"/>
    <property type="project" value="TreeGrafter"/>
</dbReference>
<feature type="region of interest" description="Disordered" evidence="6">
    <location>
        <begin position="178"/>
        <end position="201"/>
    </location>
</feature>
<keyword evidence="3" id="KW-0653">Protein transport</keyword>
<dbReference type="PROSITE" id="PS50192">
    <property type="entry name" value="T_SNARE"/>
    <property type="match status" value="1"/>
</dbReference>
<dbReference type="PANTHER" id="PTHR19305:SF9">
    <property type="entry name" value="SYNAPTOSOMAL-ASSOCIATED PROTEIN 29"/>
    <property type="match status" value="1"/>
</dbReference>
<gene>
    <name evidence="8" type="ORF">HZH68_008011</name>
</gene>
<feature type="compositionally biased region" description="Polar residues" evidence="6">
    <location>
        <begin position="148"/>
        <end position="161"/>
    </location>
</feature>
<dbReference type="GO" id="GO:0015031">
    <property type="term" value="P:protein transport"/>
    <property type="evidence" value="ECO:0007669"/>
    <property type="project" value="UniProtKB-KW"/>
</dbReference>
<dbReference type="InterPro" id="IPR000727">
    <property type="entry name" value="T_SNARE_dom"/>
</dbReference>
<evidence type="ECO:0000256" key="1">
    <source>
        <dbReference type="ARBA" id="ARBA00009480"/>
    </source>
</evidence>
<evidence type="ECO:0000256" key="2">
    <source>
        <dbReference type="ARBA" id="ARBA00022448"/>
    </source>
</evidence>
<accession>A0A834K6W3</accession>
<dbReference type="Pfam" id="PF12352">
    <property type="entry name" value="V-SNARE_C"/>
    <property type="match status" value="1"/>
</dbReference>
<feature type="domain" description="T-SNARE coiled-coil homology" evidence="7">
    <location>
        <begin position="209"/>
        <end position="263"/>
    </location>
</feature>
<dbReference type="Gene3D" id="1.20.5.110">
    <property type="match status" value="2"/>
</dbReference>
<reference evidence="8" key="1">
    <citation type="journal article" date="2020" name="G3 (Bethesda)">
        <title>High-Quality Assemblies for Three Invasive Social Wasps from the &lt;i&gt;Vespula&lt;/i&gt; Genus.</title>
        <authorList>
            <person name="Harrop T.W.R."/>
            <person name="Guhlin J."/>
            <person name="McLaughlin G.M."/>
            <person name="Permina E."/>
            <person name="Stockwell P."/>
            <person name="Gilligan J."/>
            <person name="Le Lec M.F."/>
            <person name="Gruber M.A.M."/>
            <person name="Quinn O."/>
            <person name="Lovegrove M."/>
            <person name="Duncan E.J."/>
            <person name="Remnant E.J."/>
            <person name="Van Eeckhoven J."/>
            <person name="Graham B."/>
            <person name="Knapp R.A."/>
            <person name="Langford K.W."/>
            <person name="Kronenberg Z."/>
            <person name="Press M.O."/>
            <person name="Eacker S.M."/>
            <person name="Wilson-Rankin E.E."/>
            <person name="Purcell J."/>
            <person name="Lester P.J."/>
            <person name="Dearden P.K."/>
        </authorList>
    </citation>
    <scope>NUCLEOTIDE SEQUENCE</scope>
    <source>
        <strain evidence="8">Linc-1</strain>
    </source>
</reference>
<keyword evidence="9" id="KW-1185">Reference proteome</keyword>
<comment type="similarity">
    <text evidence="1">Belongs to the SNAP-25 family.</text>
</comment>
<evidence type="ECO:0000259" key="7">
    <source>
        <dbReference type="PROSITE" id="PS50192"/>
    </source>
</evidence>
<proteinExistence type="inferred from homology"/>
<dbReference type="FunFam" id="1.20.5.110:FF:000041">
    <property type="entry name" value="Synaptosomal-associated protein 29"/>
    <property type="match status" value="1"/>
</dbReference>
<dbReference type="GO" id="GO:0031201">
    <property type="term" value="C:SNARE complex"/>
    <property type="evidence" value="ECO:0007669"/>
    <property type="project" value="TreeGrafter"/>
</dbReference>
<dbReference type="EMBL" id="JACSDZ010000007">
    <property type="protein sequence ID" value="KAF7399419.1"/>
    <property type="molecule type" value="Genomic_DNA"/>
</dbReference>
<evidence type="ECO:0000256" key="6">
    <source>
        <dbReference type="SAM" id="MobiDB-lite"/>
    </source>
</evidence>
<feature type="region of interest" description="Disordered" evidence="6">
    <location>
        <begin position="138"/>
        <end position="161"/>
    </location>
</feature>
<evidence type="ECO:0000256" key="4">
    <source>
        <dbReference type="ARBA" id="ARBA00023054"/>
    </source>
</evidence>
<dbReference type="GO" id="GO:0005484">
    <property type="term" value="F:SNAP receptor activity"/>
    <property type="evidence" value="ECO:0007669"/>
    <property type="project" value="TreeGrafter"/>
</dbReference>
<dbReference type="SMART" id="SM00397">
    <property type="entry name" value="t_SNARE"/>
    <property type="match status" value="2"/>
</dbReference>
<dbReference type="CDD" id="cd15887">
    <property type="entry name" value="SNARE_SNAP29N"/>
    <property type="match status" value="1"/>
</dbReference>
<evidence type="ECO:0000313" key="9">
    <source>
        <dbReference type="Proteomes" id="UP000617340"/>
    </source>
</evidence>
<keyword evidence="2" id="KW-0813">Transport</keyword>
<evidence type="ECO:0000256" key="3">
    <source>
        <dbReference type="ARBA" id="ARBA00022927"/>
    </source>
</evidence>
<dbReference type="GO" id="GO:0016082">
    <property type="term" value="P:synaptic vesicle priming"/>
    <property type="evidence" value="ECO:0007669"/>
    <property type="project" value="TreeGrafter"/>
</dbReference>
<comment type="caution">
    <text evidence="8">The sequence shown here is derived from an EMBL/GenBank/DDBJ whole genome shotgun (WGS) entry which is preliminary data.</text>
</comment>
<name>A0A834K6W3_VESGE</name>
<dbReference type="GO" id="GO:0031629">
    <property type="term" value="P:synaptic vesicle fusion to presynaptic active zone membrane"/>
    <property type="evidence" value="ECO:0007669"/>
    <property type="project" value="TreeGrafter"/>
</dbReference>